<accession>A0A381YZU0</accession>
<protein>
    <submittedName>
        <fullName evidence="1">Uncharacterized protein</fullName>
    </submittedName>
</protein>
<sequence length="51" mass="6044">MGSSVLELYSKHIKEYLTIPFFVRNEDRQGLICRRRPLSIVPILYIYVTKS</sequence>
<evidence type="ECO:0000313" key="1">
    <source>
        <dbReference type="EMBL" id="SVA82470.1"/>
    </source>
</evidence>
<name>A0A381YZU0_9ZZZZ</name>
<dbReference type="AlphaFoldDB" id="A0A381YZU0"/>
<reference evidence="1" key="1">
    <citation type="submission" date="2018-05" db="EMBL/GenBank/DDBJ databases">
        <authorList>
            <person name="Lanie J.A."/>
            <person name="Ng W.-L."/>
            <person name="Kazmierczak K.M."/>
            <person name="Andrzejewski T.M."/>
            <person name="Davidsen T.M."/>
            <person name="Wayne K.J."/>
            <person name="Tettelin H."/>
            <person name="Glass J.I."/>
            <person name="Rusch D."/>
            <person name="Podicherti R."/>
            <person name="Tsui H.-C.T."/>
            <person name="Winkler M.E."/>
        </authorList>
    </citation>
    <scope>NUCLEOTIDE SEQUENCE</scope>
</reference>
<organism evidence="1">
    <name type="scientific">marine metagenome</name>
    <dbReference type="NCBI Taxonomy" id="408172"/>
    <lineage>
        <taxon>unclassified sequences</taxon>
        <taxon>metagenomes</taxon>
        <taxon>ecological metagenomes</taxon>
    </lineage>
</organism>
<gene>
    <name evidence="1" type="ORF">METZ01_LOCUS135324</name>
</gene>
<dbReference type="EMBL" id="UINC01019476">
    <property type="protein sequence ID" value="SVA82470.1"/>
    <property type="molecule type" value="Genomic_DNA"/>
</dbReference>
<proteinExistence type="predicted"/>